<evidence type="ECO:0000256" key="3">
    <source>
        <dbReference type="ARBA" id="ARBA00022989"/>
    </source>
</evidence>
<dbReference type="GO" id="GO:0005509">
    <property type="term" value="F:calcium ion binding"/>
    <property type="evidence" value="ECO:0007669"/>
    <property type="project" value="UniProtKB-UniRule"/>
</dbReference>
<dbReference type="InterPro" id="IPR002126">
    <property type="entry name" value="Cadherin-like_dom"/>
</dbReference>
<feature type="domain" description="Cadherin" evidence="9">
    <location>
        <begin position="131"/>
        <end position="228"/>
    </location>
</feature>
<dbReference type="CDD" id="cd11304">
    <property type="entry name" value="Cadherin_repeat"/>
    <property type="match status" value="4"/>
</dbReference>
<dbReference type="Proteomes" id="UP000694385">
    <property type="component" value="Unassembled WGS sequence"/>
</dbReference>
<keyword evidence="4 7" id="KW-0472">Membrane</keyword>
<feature type="region of interest" description="Disordered" evidence="6">
    <location>
        <begin position="815"/>
        <end position="846"/>
    </location>
</feature>
<reference evidence="10" key="2">
    <citation type="submission" date="2025-09" db="UniProtKB">
        <authorList>
            <consortium name="Ensembl"/>
        </authorList>
    </citation>
    <scope>IDENTIFICATION</scope>
</reference>
<keyword evidence="5" id="KW-0106">Calcium</keyword>
<keyword evidence="3 7" id="KW-1133">Transmembrane helix</keyword>
<evidence type="ECO:0000256" key="5">
    <source>
        <dbReference type="PROSITE-ProRule" id="PRU00043"/>
    </source>
</evidence>
<evidence type="ECO:0000256" key="7">
    <source>
        <dbReference type="SAM" id="Phobius"/>
    </source>
</evidence>
<dbReference type="SMART" id="SM00112">
    <property type="entry name" value="CA"/>
    <property type="match status" value="6"/>
</dbReference>
<dbReference type="GO" id="GO:0007156">
    <property type="term" value="P:homophilic cell adhesion via plasma membrane adhesion molecules"/>
    <property type="evidence" value="ECO:0007669"/>
    <property type="project" value="InterPro"/>
</dbReference>
<dbReference type="PROSITE" id="PS50268">
    <property type="entry name" value="CADHERIN_2"/>
    <property type="match status" value="6"/>
</dbReference>
<dbReference type="Ensembl" id="ENSJJAT00000019021.1">
    <property type="protein sequence ID" value="ENSJJAP00000012537.1"/>
    <property type="gene ID" value="ENSJJAG00000015546.1"/>
</dbReference>
<dbReference type="PANTHER" id="PTHR24026">
    <property type="entry name" value="FAT ATYPICAL CADHERIN-RELATED"/>
    <property type="match status" value="1"/>
</dbReference>
<evidence type="ECO:0000313" key="10">
    <source>
        <dbReference type="Ensembl" id="ENSJJAP00000012537.1"/>
    </source>
</evidence>
<evidence type="ECO:0000313" key="11">
    <source>
        <dbReference type="Proteomes" id="UP000694385"/>
    </source>
</evidence>
<feature type="signal peptide" evidence="8">
    <location>
        <begin position="1"/>
        <end position="15"/>
    </location>
</feature>
<dbReference type="PANTHER" id="PTHR24026:SF37">
    <property type="entry name" value="PROTOCADHERIN FAT 2"/>
    <property type="match status" value="1"/>
</dbReference>
<protein>
    <submittedName>
        <fullName evidence="10">Cadherin related family member 18</fullName>
    </submittedName>
</protein>
<name>A0A8C5P073_JACJA</name>
<evidence type="ECO:0000259" key="9">
    <source>
        <dbReference type="PROSITE" id="PS50268"/>
    </source>
</evidence>
<dbReference type="GO" id="GO:0005886">
    <property type="term" value="C:plasma membrane"/>
    <property type="evidence" value="ECO:0007669"/>
    <property type="project" value="UniProtKB-SubCell"/>
</dbReference>
<dbReference type="OMA" id="GNENHHF"/>
<proteinExistence type="predicted"/>
<dbReference type="Gene3D" id="2.60.40.60">
    <property type="entry name" value="Cadherins"/>
    <property type="match status" value="5"/>
</dbReference>
<feature type="transmembrane region" description="Helical" evidence="7">
    <location>
        <begin position="711"/>
        <end position="736"/>
    </location>
</feature>
<dbReference type="InterPro" id="IPR015919">
    <property type="entry name" value="Cadherin-like_sf"/>
</dbReference>
<evidence type="ECO:0000256" key="4">
    <source>
        <dbReference type="ARBA" id="ARBA00023136"/>
    </source>
</evidence>
<organism evidence="10 11">
    <name type="scientific">Jaculus jaculus</name>
    <name type="common">Lesser Egyptian jerboa</name>
    <dbReference type="NCBI Taxonomy" id="51337"/>
    <lineage>
        <taxon>Eukaryota</taxon>
        <taxon>Metazoa</taxon>
        <taxon>Chordata</taxon>
        <taxon>Craniata</taxon>
        <taxon>Vertebrata</taxon>
        <taxon>Euteleostomi</taxon>
        <taxon>Mammalia</taxon>
        <taxon>Eutheria</taxon>
        <taxon>Euarchontoglires</taxon>
        <taxon>Glires</taxon>
        <taxon>Rodentia</taxon>
        <taxon>Myomorpha</taxon>
        <taxon>Dipodoidea</taxon>
        <taxon>Dipodidae</taxon>
        <taxon>Dipodinae</taxon>
        <taxon>Jaculus</taxon>
    </lineage>
</organism>
<keyword evidence="2 7" id="KW-0812">Transmembrane</keyword>
<evidence type="ECO:0000256" key="1">
    <source>
        <dbReference type="ARBA" id="ARBA00004370"/>
    </source>
</evidence>
<gene>
    <name evidence="10" type="primary">LOC105944215</name>
</gene>
<feature type="domain" description="Cadherin" evidence="9">
    <location>
        <begin position="462"/>
        <end position="572"/>
    </location>
</feature>
<feature type="domain" description="Cadherin" evidence="9">
    <location>
        <begin position="85"/>
        <end position="124"/>
    </location>
</feature>
<accession>A0A8C5P073</accession>
<feature type="domain" description="Cadherin" evidence="9">
    <location>
        <begin position="569"/>
        <end position="688"/>
    </location>
</feature>
<comment type="subcellular location">
    <subcellularLocation>
        <location evidence="1">Membrane</location>
    </subcellularLocation>
</comment>
<dbReference type="Pfam" id="PF00028">
    <property type="entry name" value="Cadherin"/>
    <property type="match status" value="1"/>
</dbReference>
<dbReference type="PRINTS" id="PR00205">
    <property type="entry name" value="CADHERIN"/>
</dbReference>
<dbReference type="AlphaFoldDB" id="A0A8C5P073"/>
<keyword evidence="8" id="KW-0732">Signal</keyword>
<feature type="chain" id="PRO_5034267325" evidence="8">
    <location>
        <begin position="16"/>
        <end position="846"/>
    </location>
</feature>
<evidence type="ECO:0000256" key="8">
    <source>
        <dbReference type="SAM" id="SignalP"/>
    </source>
</evidence>
<feature type="domain" description="Cadherin" evidence="9">
    <location>
        <begin position="417"/>
        <end position="461"/>
    </location>
</feature>
<evidence type="ECO:0000256" key="6">
    <source>
        <dbReference type="SAM" id="MobiDB-lite"/>
    </source>
</evidence>
<reference evidence="10" key="1">
    <citation type="submission" date="2025-08" db="UniProtKB">
        <authorList>
            <consortium name="Ensembl"/>
        </authorList>
    </citation>
    <scope>IDENTIFICATION</scope>
</reference>
<dbReference type="SUPFAM" id="SSF49313">
    <property type="entry name" value="Cadherin-like"/>
    <property type="match status" value="5"/>
</dbReference>
<keyword evidence="11" id="KW-1185">Reference proteome</keyword>
<evidence type="ECO:0000256" key="2">
    <source>
        <dbReference type="ARBA" id="ARBA00022692"/>
    </source>
</evidence>
<dbReference type="GeneTree" id="ENSGT00940000164126"/>
<sequence>HLFFVLLAAPDVLAALNFAIEHASPLLENASEHTRVGTVTVFVSPHATLVGDPVILNANPALHPFVLSRRATHLWDLLTIGVPKLDFEVVALYSLTIYAKDSLRAAAWQTVLVQIADVNEPPAFTGSLAQGDQVTEIYITEDTAPGTVIYKAMAKDPENAVLEYLVSPEGLGFTIDSMGTVSTAKVFDFETEMTSFSLVIKVVDPGGLFVSGNLKIFLININDEDPTLTCSLFNIENDVLSVTSVNSTRCNEINITLDEEIPIGRTIGMCQATDQDNLGDLTFVLDTGSVYFAVDKEQGTVVSVARLDVERAGFASVQSFSVKACDPDQRCASIRVTAYIHGVNDNSPVCDQYLIRYTGKEMIRKDTVIAKLLCHDLDKPPNIIHYAPSSGPIGSGQLFEQVPNAENFIQVKLDDDDTEVAAAGHVYEMTMSVSDDVYPPHTATVTIIVEIAPANDFSPKFQAAHYSFLVPETAGAFHRVGQVTAIDEDYPPNCLTYAIRSGDSQAVRRFWIHPLSGMIELTTQPDYESVRQYNLTVEAVDCDRAHPLTAVTLVTVDIEDENDEVPVCTPYLYKAVIFDNVVAGTNVNGFKLNCHDRDSQDFEMRFQLASGNENHHFGFDPTQGSNTPKLIVKNPFNFESGGELLQKYHLVVHITDDNLKHGKSSKPRTGTAIIDIDVIRATTPPPPTRAEQRKGLTIVYTAINTYKSTDWYIPFIFTLMAVFFVALVSWLGFLLCRGGNIMGYSRKMAKDVSKFKSKYIRDKNQKEKIIIGNRSKEFEVLTETIVYETVFDGEAIDPVSGNVYEYNSRTGARKWKALPGPPEEPVENMNSLPEDPCSTLQIPRKP</sequence>
<feature type="domain" description="Cadherin" evidence="9">
    <location>
        <begin position="249"/>
        <end position="350"/>
    </location>
</feature>